<name>A0A8T0EP12_ARGBR</name>
<dbReference type="Pfam" id="PF01359">
    <property type="entry name" value="Transposase_1"/>
    <property type="match status" value="1"/>
</dbReference>
<reference evidence="1" key="2">
    <citation type="submission" date="2020-06" db="EMBL/GenBank/DDBJ databases">
        <authorList>
            <person name="Sheffer M."/>
        </authorList>
    </citation>
    <scope>NUCLEOTIDE SEQUENCE</scope>
</reference>
<dbReference type="EMBL" id="JABXBU010002227">
    <property type="protein sequence ID" value="KAF8774406.1"/>
    <property type="molecule type" value="Genomic_DNA"/>
</dbReference>
<dbReference type="InterPro" id="IPR036397">
    <property type="entry name" value="RNaseH_sf"/>
</dbReference>
<sequence length="217" mass="24924">MEESNGLTQQECIESPRETFGNEAPAEKTVYNWFAEFRRGRASVSDESRKGRPKSVLIPKNIDDVRKVIEEDRHVTYRRSIFGISQTAIHSILQEHLAVKKICSRWIPHNLTIAHKKRFVQIGPETKQQSTVWVFQDEPNPTKVARSSSTSKKMIACFFGLTGHIANIALEDRKTVNAKWYAEICLPKVISEIMKNNKNHRIIVKPPSRQHQLPHST</sequence>
<dbReference type="PANTHER" id="PTHR46060">
    <property type="entry name" value="MARINER MOS1 TRANSPOSASE-LIKE PROTEIN"/>
    <property type="match status" value="1"/>
</dbReference>
<organism evidence="1 2">
    <name type="scientific">Argiope bruennichi</name>
    <name type="common">Wasp spider</name>
    <name type="synonym">Aranea bruennichi</name>
    <dbReference type="NCBI Taxonomy" id="94029"/>
    <lineage>
        <taxon>Eukaryota</taxon>
        <taxon>Metazoa</taxon>
        <taxon>Ecdysozoa</taxon>
        <taxon>Arthropoda</taxon>
        <taxon>Chelicerata</taxon>
        <taxon>Arachnida</taxon>
        <taxon>Araneae</taxon>
        <taxon>Araneomorphae</taxon>
        <taxon>Entelegynae</taxon>
        <taxon>Araneoidea</taxon>
        <taxon>Araneidae</taxon>
        <taxon>Argiope</taxon>
    </lineage>
</organism>
<dbReference type="GO" id="GO:0003676">
    <property type="term" value="F:nucleic acid binding"/>
    <property type="evidence" value="ECO:0007669"/>
    <property type="project" value="InterPro"/>
</dbReference>
<dbReference type="InterPro" id="IPR052709">
    <property type="entry name" value="Transposase-MT_Hybrid"/>
</dbReference>
<reference evidence="1" key="1">
    <citation type="journal article" date="2020" name="bioRxiv">
        <title>Chromosome-level reference genome of the European wasp spider Argiope bruennichi: a resource for studies on range expansion and evolutionary adaptation.</title>
        <authorList>
            <person name="Sheffer M.M."/>
            <person name="Hoppe A."/>
            <person name="Krehenwinkel H."/>
            <person name="Uhl G."/>
            <person name="Kuss A.W."/>
            <person name="Jensen L."/>
            <person name="Jensen C."/>
            <person name="Gillespie R.G."/>
            <person name="Hoff K.J."/>
            <person name="Prost S."/>
        </authorList>
    </citation>
    <scope>NUCLEOTIDE SEQUENCE</scope>
</reference>
<dbReference type="InterPro" id="IPR001888">
    <property type="entry name" value="Transposase_1"/>
</dbReference>
<dbReference type="AlphaFoldDB" id="A0A8T0EP12"/>
<dbReference type="Gene3D" id="3.30.420.10">
    <property type="entry name" value="Ribonuclease H-like superfamily/Ribonuclease H"/>
    <property type="match status" value="1"/>
</dbReference>
<evidence type="ECO:0000313" key="1">
    <source>
        <dbReference type="EMBL" id="KAF8774406.1"/>
    </source>
</evidence>
<dbReference type="PANTHER" id="PTHR46060:SF1">
    <property type="entry name" value="MARINER MOS1 TRANSPOSASE-LIKE PROTEIN"/>
    <property type="match status" value="1"/>
</dbReference>
<accession>A0A8T0EP12</accession>
<comment type="caution">
    <text evidence="1">The sequence shown here is derived from an EMBL/GenBank/DDBJ whole genome shotgun (WGS) entry which is preliminary data.</text>
</comment>
<keyword evidence="2" id="KW-1185">Reference proteome</keyword>
<protein>
    <submittedName>
        <fullName evidence="1">Protein GVQW3 like protein</fullName>
    </submittedName>
</protein>
<gene>
    <name evidence="1" type="ORF">HNY73_016959</name>
</gene>
<dbReference type="Proteomes" id="UP000807504">
    <property type="component" value="Unassembled WGS sequence"/>
</dbReference>
<evidence type="ECO:0000313" key="2">
    <source>
        <dbReference type="Proteomes" id="UP000807504"/>
    </source>
</evidence>
<proteinExistence type="predicted"/>